<dbReference type="Proteomes" id="UP001451606">
    <property type="component" value="Chromosome"/>
</dbReference>
<dbReference type="CDD" id="cd01027">
    <property type="entry name" value="TOPRIM_RNase_M5_like"/>
    <property type="match status" value="1"/>
</dbReference>
<feature type="domain" description="Toprim" evidence="1">
    <location>
        <begin position="21"/>
        <end position="103"/>
    </location>
</feature>
<sequence>MQPDHSGMLKIIDKYREKNLDTPIVVEGKNDVQSLRKIEFSGEIIIFNSGLSIVRFSEELKERYNRIIILTDFDAKGRRLRDDIEKFFVSSGGKADTYLWEYLKRNAAVSTIEELPFAVSRSRTYISLPGKS</sequence>
<dbReference type="PANTHER" id="PTHR39964:SF2">
    <property type="entry name" value="UPF0292 PROTEIN MJ1624"/>
    <property type="match status" value="1"/>
</dbReference>
<dbReference type="Pfam" id="PF01751">
    <property type="entry name" value="Toprim"/>
    <property type="match status" value="1"/>
</dbReference>
<dbReference type="RefSeq" id="WP_393971877.1">
    <property type="nucleotide sequence ID" value="NZ_CP133772.1"/>
</dbReference>
<accession>A0AAX4NEL6</accession>
<dbReference type="GeneID" id="95967191"/>
<dbReference type="SUPFAM" id="SSF110455">
    <property type="entry name" value="Toprim domain"/>
    <property type="match status" value="1"/>
</dbReference>
<dbReference type="KEGG" id="omr:OXIME_000464"/>
<reference evidence="2 3" key="1">
    <citation type="submission" date="2023-09" db="EMBL/GenBank/DDBJ databases">
        <authorList>
            <person name="Golyshina O.V."/>
            <person name="Lunev E.A."/>
            <person name="Bargiela R."/>
            <person name="Gaines M.C."/>
            <person name="Daum B."/>
            <person name="Bale N.J."/>
            <person name="Koenen M."/>
            <person name="Sinninghe Damst J.S."/>
            <person name="Yakimov M."/>
            <person name="Golyshin P.N."/>
        </authorList>
    </citation>
    <scope>NUCLEOTIDE SEQUENCE [LARGE SCALE GENOMIC DNA]</scope>
    <source>
        <strain evidence="2 3">M1</strain>
    </source>
</reference>
<gene>
    <name evidence="2" type="ORF">OXIME_000464</name>
</gene>
<organism evidence="2 3">
    <name type="scientific">Oxyplasma meridianum</name>
    <dbReference type="NCBI Taxonomy" id="3073602"/>
    <lineage>
        <taxon>Archaea</taxon>
        <taxon>Methanobacteriati</taxon>
        <taxon>Thermoplasmatota</taxon>
        <taxon>Thermoplasmata</taxon>
        <taxon>Thermoplasmatales</taxon>
        <taxon>Thermoplasmataceae</taxon>
        <taxon>Oxyplasma</taxon>
    </lineage>
</organism>
<evidence type="ECO:0000259" key="1">
    <source>
        <dbReference type="PROSITE" id="PS50880"/>
    </source>
</evidence>
<dbReference type="Gene3D" id="3.40.1360.10">
    <property type="match status" value="1"/>
</dbReference>
<protein>
    <submittedName>
        <fullName evidence="2">Toprim domain-containing protein</fullName>
    </submittedName>
</protein>
<dbReference type="SMART" id="SM00493">
    <property type="entry name" value="TOPRIM"/>
    <property type="match status" value="1"/>
</dbReference>
<dbReference type="AlphaFoldDB" id="A0AAX4NEL6"/>
<proteinExistence type="predicted"/>
<evidence type="ECO:0000313" key="2">
    <source>
        <dbReference type="EMBL" id="WYX99918.1"/>
    </source>
</evidence>
<dbReference type="InterPro" id="IPR034141">
    <property type="entry name" value="TOPRIM_RNase_M5-like"/>
</dbReference>
<keyword evidence="3" id="KW-1185">Reference proteome</keyword>
<evidence type="ECO:0000313" key="3">
    <source>
        <dbReference type="Proteomes" id="UP001451606"/>
    </source>
</evidence>
<dbReference type="PANTHER" id="PTHR39964">
    <property type="entry name" value="UPF0292 PROTEIN TK1411"/>
    <property type="match status" value="1"/>
</dbReference>
<name>A0AAX4NEL6_9ARCH</name>
<dbReference type="EMBL" id="CP133772">
    <property type="protein sequence ID" value="WYX99918.1"/>
    <property type="molecule type" value="Genomic_DNA"/>
</dbReference>
<dbReference type="InterPro" id="IPR006171">
    <property type="entry name" value="TOPRIM_dom"/>
</dbReference>
<dbReference type="PROSITE" id="PS50880">
    <property type="entry name" value="TOPRIM"/>
    <property type="match status" value="1"/>
</dbReference>